<dbReference type="PANTHER" id="PTHR34369">
    <property type="entry name" value="PHOTOSYSTEM II 10 KDA POLYPEPTIDE, CHLOROPLASTIC"/>
    <property type="match status" value="1"/>
</dbReference>
<keyword evidence="7" id="KW-0934">Plastid</keyword>
<evidence type="ECO:0000256" key="4">
    <source>
        <dbReference type="ARBA" id="ARBA00018725"/>
    </source>
</evidence>
<protein>
    <recommendedName>
        <fullName evidence="4">Photosystem II 10 kDa polypeptide, chloroplastic</fullName>
    </recommendedName>
</protein>
<evidence type="ECO:0000256" key="11">
    <source>
        <dbReference type="ARBA" id="ARBA00023276"/>
    </source>
</evidence>
<dbReference type="AlphaFoldDB" id="A0A067EQD4"/>
<evidence type="ECO:0000256" key="3">
    <source>
        <dbReference type="ARBA" id="ARBA00006659"/>
    </source>
</evidence>
<comment type="subcellular location">
    <subcellularLocation>
        <location evidence="2">Plastid</location>
        <location evidence="2">Chloroplast thylakoid membrane</location>
    </subcellularLocation>
</comment>
<comment type="similarity">
    <text evidence="3">Belongs to the psbR family.</text>
</comment>
<proteinExistence type="inferred from homology"/>
<evidence type="ECO:0000256" key="8">
    <source>
        <dbReference type="ARBA" id="ARBA00022946"/>
    </source>
</evidence>
<comment type="function">
    <text evidence="1">Associated with the oxygen-evolving complex of photosystem II.</text>
</comment>
<dbReference type="Pfam" id="PF04725">
    <property type="entry name" value="PsbR"/>
    <property type="match status" value="1"/>
</dbReference>
<evidence type="ECO:0000256" key="5">
    <source>
        <dbReference type="ARBA" id="ARBA00022528"/>
    </source>
</evidence>
<evidence type="ECO:0000256" key="1">
    <source>
        <dbReference type="ARBA" id="ARBA00002966"/>
    </source>
</evidence>
<dbReference type="Proteomes" id="UP000027120">
    <property type="component" value="Unassembled WGS sequence"/>
</dbReference>
<dbReference type="GO" id="GO:0015979">
    <property type="term" value="P:photosynthesis"/>
    <property type="evidence" value="ECO:0007669"/>
    <property type="project" value="UniProtKB-KW"/>
</dbReference>
<dbReference type="GO" id="GO:0009654">
    <property type="term" value="C:photosystem II oxygen evolving complex"/>
    <property type="evidence" value="ECO:0007669"/>
    <property type="project" value="InterPro"/>
</dbReference>
<dbReference type="InterPro" id="IPR006814">
    <property type="entry name" value="PSII_PsbR"/>
</dbReference>
<accession>A0A067EQD4</accession>
<keyword evidence="9" id="KW-0793">Thylakoid</keyword>
<keyword evidence="6" id="KW-0602">Photosynthesis</keyword>
<evidence type="ECO:0000256" key="9">
    <source>
        <dbReference type="ARBA" id="ARBA00023078"/>
    </source>
</evidence>
<evidence type="ECO:0000256" key="2">
    <source>
        <dbReference type="ARBA" id="ARBA00004334"/>
    </source>
</evidence>
<dbReference type="GO" id="GO:0009535">
    <property type="term" value="C:chloroplast thylakoid membrane"/>
    <property type="evidence" value="ECO:0007669"/>
    <property type="project" value="UniProtKB-SubCell"/>
</dbReference>
<evidence type="ECO:0000256" key="6">
    <source>
        <dbReference type="ARBA" id="ARBA00022531"/>
    </source>
</evidence>
<organism evidence="12 13">
    <name type="scientific">Citrus sinensis</name>
    <name type="common">Sweet orange</name>
    <name type="synonym">Citrus aurantium var. sinensis</name>
    <dbReference type="NCBI Taxonomy" id="2711"/>
    <lineage>
        <taxon>Eukaryota</taxon>
        <taxon>Viridiplantae</taxon>
        <taxon>Streptophyta</taxon>
        <taxon>Embryophyta</taxon>
        <taxon>Tracheophyta</taxon>
        <taxon>Spermatophyta</taxon>
        <taxon>Magnoliopsida</taxon>
        <taxon>eudicotyledons</taxon>
        <taxon>Gunneridae</taxon>
        <taxon>Pentapetalae</taxon>
        <taxon>rosids</taxon>
        <taxon>malvids</taxon>
        <taxon>Sapindales</taxon>
        <taxon>Rutaceae</taxon>
        <taxon>Aurantioideae</taxon>
        <taxon>Citrus</taxon>
    </lineage>
</organism>
<keyword evidence="5" id="KW-0150">Chloroplast</keyword>
<evidence type="ECO:0000313" key="12">
    <source>
        <dbReference type="EMBL" id="KDO53422.1"/>
    </source>
</evidence>
<evidence type="ECO:0000313" key="13">
    <source>
        <dbReference type="Proteomes" id="UP000027120"/>
    </source>
</evidence>
<keyword evidence="11" id="KW-0604">Photosystem II</keyword>
<dbReference type="PANTHER" id="PTHR34369:SF2">
    <property type="entry name" value="PHOTOSYSTEM II 10 KDA POLYPEPTIDE, CHLOROPLASTIC"/>
    <property type="match status" value="1"/>
</dbReference>
<keyword evidence="10" id="KW-0472">Membrane</keyword>
<evidence type="ECO:0000256" key="10">
    <source>
        <dbReference type="ARBA" id="ARBA00023136"/>
    </source>
</evidence>
<keyword evidence="8" id="KW-0809">Transit peptide</keyword>
<keyword evidence="13" id="KW-1185">Reference proteome</keyword>
<sequence length="97" mass="10369">MAASVMASSLSLKPAPFTVEKSAARGLPSLAKTSFKIVAKGGKIKTDKPYGVNGGMDLREGLDASGRKAKYKFLNQQPLNSGELFVYIFGERCLPIC</sequence>
<evidence type="ECO:0000256" key="7">
    <source>
        <dbReference type="ARBA" id="ARBA00022640"/>
    </source>
</evidence>
<dbReference type="EMBL" id="KK785014">
    <property type="protein sequence ID" value="KDO53422.1"/>
    <property type="molecule type" value="Genomic_DNA"/>
</dbReference>
<reference evidence="12 13" key="1">
    <citation type="submission" date="2014-04" db="EMBL/GenBank/DDBJ databases">
        <authorList>
            <consortium name="International Citrus Genome Consortium"/>
            <person name="Gmitter F."/>
            <person name="Chen C."/>
            <person name="Farmerie W."/>
            <person name="Harkins T."/>
            <person name="Desany B."/>
            <person name="Mohiuddin M."/>
            <person name="Kodira C."/>
            <person name="Borodovsky M."/>
            <person name="Lomsadze A."/>
            <person name="Burns P."/>
            <person name="Jenkins J."/>
            <person name="Prochnik S."/>
            <person name="Shu S."/>
            <person name="Chapman J."/>
            <person name="Pitluck S."/>
            <person name="Schmutz J."/>
            <person name="Rokhsar D."/>
        </authorList>
    </citation>
    <scope>NUCLEOTIDE SEQUENCE</scope>
</reference>
<name>A0A067EQD4_CITSI</name>
<gene>
    <name evidence="12" type="ORF">CISIN_1g032633mg</name>
</gene>